<evidence type="ECO:0000256" key="1">
    <source>
        <dbReference type="SAM" id="Phobius"/>
    </source>
</evidence>
<evidence type="ECO:0000259" key="2">
    <source>
        <dbReference type="Pfam" id="PF11181"/>
    </source>
</evidence>
<name>A0AAU0MJ51_9MICO</name>
<keyword evidence="4" id="KW-1185">Reference proteome</keyword>
<organism evidence="3 4">
    <name type="scientific">Microbacterium limosum</name>
    <dbReference type="NCBI Taxonomy" id="3079935"/>
    <lineage>
        <taxon>Bacteria</taxon>
        <taxon>Bacillati</taxon>
        <taxon>Actinomycetota</taxon>
        <taxon>Actinomycetes</taxon>
        <taxon>Micrococcales</taxon>
        <taxon>Microbacteriaceae</taxon>
        <taxon>Microbacterium</taxon>
    </lineage>
</organism>
<feature type="transmembrane region" description="Helical" evidence="1">
    <location>
        <begin position="90"/>
        <end position="111"/>
    </location>
</feature>
<feature type="transmembrane region" description="Helical" evidence="1">
    <location>
        <begin position="62"/>
        <end position="84"/>
    </location>
</feature>
<sequence length="156" mass="16829">MTNSSTSTPARELLASYDDYASAQAAVDRLSDAEFPVEEVSIIGWNVRIEEQVTGRMTLARAAGYGAASGAWFGLLVGLIFGLFAPGLFWLWLLIAATGLGALWGGLFGLVGHGIWRGKRDFSSVQNLAAEHWDVMVNPAYLDRARTLISTAPQQP</sequence>
<feature type="domain" description="General stress protein 17M-like" evidence="2">
    <location>
        <begin position="13"/>
        <end position="82"/>
    </location>
</feature>
<dbReference type="KEGG" id="mliy:RYJ27_01810"/>
<proteinExistence type="predicted"/>
<keyword evidence="1" id="KW-1133">Transmembrane helix</keyword>
<keyword evidence="1" id="KW-0472">Membrane</keyword>
<gene>
    <name evidence="3" type="ORF">RYJ27_01810</name>
</gene>
<dbReference type="AlphaFoldDB" id="A0AAU0MJ51"/>
<keyword evidence="1" id="KW-0812">Transmembrane</keyword>
<evidence type="ECO:0000313" key="4">
    <source>
        <dbReference type="Proteomes" id="UP001329313"/>
    </source>
</evidence>
<dbReference type="InterPro" id="IPR025889">
    <property type="entry name" value="GSP17M-like_dom"/>
</dbReference>
<dbReference type="RefSeq" id="WP_330171088.1">
    <property type="nucleotide sequence ID" value="NZ_CP137080.1"/>
</dbReference>
<dbReference type="Pfam" id="PF11181">
    <property type="entry name" value="YflT"/>
    <property type="match status" value="1"/>
</dbReference>
<reference evidence="3 4" key="1">
    <citation type="submission" date="2023-10" db="EMBL/GenBank/DDBJ databases">
        <title>Y20.</title>
        <authorList>
            <person name="Zhang G."/>
            <person name="Ding Y."/>
        </authorList>
    </citation>
    <scope>NUCLEOTIDE SEQUENCE [LARGE SCALE GENOMIC DNA]</scope>
    <source>
        <strain evidence="3 4">Y20</strain>
    </source>
</reference>
<protein>
    <submittedName>
        <fullName evidence="3">General stress protein</fullName>
    </submittedName>
</protein>
<evidence type="ECO:0000313" key="3">
    <source>
        <dbReference type="EMBL" id="WOQ69994.1"/>
    </source>
</evidence>
<dbReference type="EMBL" id="CP137080">
    <property type="protein sequence ID" value="WOQ69994.1"/>
    <property type="molecule type" value="Genomic_DNA"/>
</dbReference>
<accession>A0AAU0MJ51</accession>
<dbReference type="Proteomes" id="UP001329313">
    <property type="component" value="Chromosome"/>
</dbReference>